<dbReference type="EMBL" id="JBHMBS010000014">
    <property type="protein sequence ID" value="MFB9679134.1"/>
    <property type="molecule type" value="Genomic_DNA"/>
</dbReference>
<name>A0ABV5TJD9_9ACTN</name>
<dbReference type="PANTHER" id="PTHR11487:SF0">
    <property type="entry name" value="S-ACYL FATTY ACID SYNTHASE THIOESTERASE, MEDIUM CHAIN"/>
    <property type="match status" value="1"/>
</dbReference>
<organism evidence="4 5">
    <name type="scientific">Streptosporangium vulgare</name>
    <dbReference type="NCBI Taxonomy" id="46190"/>
    <lineage>
        <taxon>Bacteria</taxon>
        <taxon>Bacillati</taxon>
        <taxon>Actinomycetota</taxon>
        <taxon>Actinomycetes</taxon>
        <taxon>Streptosporangiales</taxon>
        <taxon>Streptosporangiaceae</taxon>
        <taxon>Streptosporangium</taxon>
    </lineage>
</organism>
<comment type="caution">
    <text evidence="4">The sequence shown here is derived from an EMBL/GenBank/DDBJ whole genome shotgun (WGS) entry which is preliminary data.</text>
</comment>
<reference evidence="4 5" key="1">
    <citation type="submission" date="2024-09" db="EMBL/GenBank/DDBJ databases">
        <authorList>
            <person name="Sun Q."/>
            <person name="Mori K."/>
        </authorList>
    </citation>
    <scope>NUCLEOTIDE SEQUENCE [LARGE SCALE GENOMIC DNA]</scope>
    <source>
        <strain evidence="4 5">JCM 3028</strain>
    </source>
</reference>
<keyword evidence="2" id="KW-0378">Hydrolase</keyword>
<feature type="domain" description="Thioesterase TesA-like" evidence="3">
    <location>
        <begin position="33"/>
        <end position="254"/>
    </location>
</feature>
<protein>
    <submittedName>
        <fullName evidence="4">Thioesterase II family protein</fullName>
    </submittedName>
</protein>
<keyword evidence="5" id="KW-1185">Reference proteome</keyword>
<dbReference type="InterPro" id="IPR001031">
    <property type="entry name" value="Thioesterase"/>
</dbReference>
<dbReference type="SUPFAM" id="SSF53474">
    <property type="entry name" value="alpha/beta-Hydrolases"/>
    <property type="match status" value="1"/>
</dbReference>
<dbReference type="InterPro" id="IPR012223">
    <property type="entry name" value="TEII"/>
</dbReference>
<dbReference type="PANTHER" id="PTHR11487">
    <property type="entry name" value="THIOESTERASE"/>
    <property type="match status" value="1"/>
</dbReference>
<gene>
    <name evidence="4" type="ORF">ACFFRH_26965</name>
</gene>
<evidence type="ECO:0000256" key="1">
    <source>
        <dbReference type="ARBA" id="ARBA00007169"/>
    </source>
</evidence>
<comment type="similarity">
    <text evidence="1">Belongs to the thioesterase family.</text>
</comment>
<dbReference type="Pfam" id="PF00975">
    <property type="entry name" value="Thioesterase"/>
    <property type="match status" value="1"/>
</dbReference>
<dbReference type="InterPro" id="IPR029058">
    <property type="entry name" value="AB_hydrolase_fold"/>
</dbReference>
<proteinExistence type="inferred from homology"/>
<dbReference type="Proteomes" id="UP001589610">
    <property type="component" value="Unassembled WGS sequence"/>
</dbReference>
<dbReference type="RefSeq" id="WP_386160443.1">
    <property type="nucleotide sequence ID" value="NZ_JBHMBS010000014.1"/>
</dbReference>
<evidence type="ECO:0000313" key="5">
    <source>
        <dbReference type="Proteomes" id="UP001589610"/>
    </source>
</evidence>
<dbReference type="Gene3D" id="3.40.50.1820">
    <property type="entry name" value="alpha/beta hydrolase"/>
    <property type="match status" value="1"/>
</dbReference>
<sequence length="260" mass="27542">MTATGIGTGTGTSVRSDWLRQFAPAAAGAPCVVVFPHAGGSAGFFVRLAQELSPAVRVLAVQYPGRLDRRGEPAVEDLRELARRIAAAVAEERPAAPLAFFGHSMGALVAFEAALLGERGLGAAPDLLFVSGGRAPALTRVDPAVLRDDRSLIEEVVRLGGTSPLALEDEGLRDLVLPALRSDYRALRAYVPAPGARVGCPIVALAGDRDPLAAVAEVERWRDNTSGGFRLRAFPGDHFYLTPRSRDVAETVWLALTGRD</sequence>
<evidence type="ECO:0000259" key="3">
    <source>
        <dbReference type="SMART" id="SM00824"/>
    </source>
</evidence>
<dbReference type="InterPro" id="IPR020802">
    <property type="entry name" value="TesA-like"/>
</dbReference>
<evidence type="ECO:0000313" key="4">
    <source>
        <dbReference type="EMBL" id="MFB9679134.1"/>
    </source>
</evidence>
<evidence type="ECO:0000256" key="2">
    <source>
        <dbReference type="ARBA" id="ARBA00022801"/>
    </source>
</evidence>
<accession>A0ABV5TJD9</accession>
<dbReference type="SMART" id="SM00824">
    <property type="entry name" value="PKS_TE"/>
    <property type="match status" value="1"/>
</dbReference>